<dbReference type="EMBL" id="PP711848">
    <property type="protein sequence ID" value="XBH23699.1"/>
    <property type="molecule type" value="Genomic_DNA"/>
</dbReference>
<reference evidence="1" key="2">
    <citation type="submission" date="2024-02" db="EMBL/GenBank/DDBJ databases">
        <authorList>
            <person name="Hu B."/>
        </authorList>
    </citation>
    <scope>NUCLEOTIDE SEQUENCE</scope>
    <source>
        <strain evidence="1">1A/Kenya/BAT2584/2015</strain>
    </source>
</reference>
<evidence type="ECO:0000313" key="1">
    <source>
        <dbReference type="EMBL" id="XBH23699.1"/>
    </source>
</evidence>
<proteinExistence type="predicted"/>
<dbReference type="Pfam" id="PF05999">
    <property type="entry name" value="Herpes_U5"/>
    <property type="match status" value="1"/>
</dbReference>
<organism evidence="1">
    <name type="scientific">Cardioderma bat herpesvirus</name>
    <dbReference type="NCBI Taxonomy" id="3141914"/>
    <lineage>
        <taxon>Viruses</taxon>
        <taxon>Duplodnaviria</taxon>
        <taxon>Heunggongvirae</taxon>
        <taxon>Peploviricota</taxon>
        <taxon>Herviviricetes</taxon>
        <taxon>Herpesvirales</taxon>
    </lineage>
</organism>
<sequence length="637" mass="72612">MASAAFVSEDSLKTLSDIWRENGLEVPSRDTGPGPDDLYRDRFVAFHVHGGVPLDDFGKSFVEQYLKPMTIGDVSAMRVTKATGALADVGGLAARTDGDPKREGLFQRLQPSDQRAVVDVTHSSLYNARYATAHGKYCIKGLLPRDDLALWGLMTTVSIDPDSNPLKFPTAKRFEKLVRVLQFRPEASSLARCFARAVAVGQYAVSHVFNYRNPESLTFHLKYLYECMKHMYSRLFNATQMLSSESDKQLVLQMLPDAVCERARLPPNETGVYFSERFVRTMEAALETIYNSFCECRECLERRSDAVASSLAVPVRAKRKRPLNSRMPRFEENYVTVRGHEKLGVLRLPKLRHIDPRDQQRICRKIHEDLFYDGWKTGWFDSSTVVPVSDRCRASTERGYVMHIASNVCMLHSLMMALRAVILSEARDYAALMERCKDELVERCTEAMSMFHGTEFSDATRRRLAELQRCRRQLKKITCGDGQDVRFFSALCDILEAGERLSDYRDLPETEARKDVLRHFYRIERVYENPPGYRTVGENFLCHYIREGDVGPMNAAAIRNLGIDLCNGRVIEARDIRTSWVYCSNHITGNKFPVETRAVSCLSNMHLRRRELAAQGRGIEVFAVPRKSVIVHTSMYA</sequence>
<dbReference type="InterPro" id="IPR010302">
    <property type="entry name" value="UL27-like_protein_herpesevirus"/>
</dbReference>
<accession>A0AAU7E1L9</accession>
<protein>
    <submittedName>
        <fullName evidence="1">Protein UL27</fullName>
    </submittedName>
</protein>
<reference evidence="1" key="1">
    <citation type="journal article" date="2024" name="Microbiome">
        <title>Substantial viral diversity in bats and rodents from East Africa: insights into evolution, recombination, and cocirculation.</title>
        <authorList>
            <person name="Wang D."/>
            <person name="Yang X."/>
            <person name="Ren Z."/>
            <person name="Hu B."/>
            <person name="Zhao H."/>
            <person name="Yang K."/>
            <person name="Shi P."/>
            <person name="Zhang Z."/>
            <person name="Feng Q."/>
            <person name="Nawenja C.V."/>
            <person name="Obanda V."/>
            <person name="Robert K."/>
            <person name="Nalikka B."/>
            <person name="Waruhiu C.N."/>
            <person name="Ochola G.O."/>
            <person name="Onyuok S.O."/>
            <person name="Ochieng H."/>
            <person name="Li B."/>
            <person name="Zhu Y."/>
            <person name="Si H."/>
            <person name="Yin J."/>
            <person name="Kristiansen K."/>
            <person name="Jin X."/>
            <person name="Xu X."/>
            <person name="Xiao M."/>
            <person name="Agwanda B."/>
            <person name="Ommeh S."/>
            <person name="Li J."/>
            <person name="Shi Z.L."/>
        </authorList>
    </citation>
    <scope>NUCLEOTIDE SEQUENCE</scope>
    <source>
        <strain evidence="1">1A/Kenya/BAT2584/2015</strain>
    </source>
</reference>
<name>A0AAU7E1L9_9VIRU</name>